<dbReference type="EMBL" id="LR796282">
    <property type="protein sequence ID" value="CAB4134358.1"/>
    <property type="molecule type" value="Genomic_DNA"/>
</dbReference>
<sequence length="777" mass="76375">MANEAAKTQTINIVPVQGIFQPEPTFALISLIGPAGTPFYPIIDPNQSNLNITNSTINSTTIGATTPSTGVFTNIATTTGTISSAPSSPDSIVNQAYVDAIAQGLAFKAPANYTTTGNITLSGLAIQSNGDWNVTLTAGNRILVKDQTTGANNGIYLAAAGAWTRSLDANTYDELLSAYLFVLDGVTLAGSAWVDTNVPGGTLGVTPITFVRFSNTAVYSAGTGLTLNNYVFSITPVGTAGTYGSASQVPVFVTNASGQVTSVTNTPIAIANTAVSGLGTMSTQNANSVAITGGSINGTTVGATTAAAVTGTIITASNYFSGAGTNLTGTASGLSIGGNAATATSAGSVTNSLTINSSGSGGTSPQTYNGGAAVTVSYNTVGAPSITGTNASGTWGISISGNSATVTNGLYSTGSYSNPTWLTSISGSIVSGAVASATTATNVAGGAAGSLVYQSAAATTTTLALGTTNYVLTAGASAPQYVAQSTLSVGSATTATTATNLAGGGAGSIPYQSGAGATAFLAFGTTGQVLTSNGTSAPTWTTPASYATVTDDTTTAATRYPLFANQTTGNLTTEYVSSTKLQFNPSTGVFTSTSFSGAGTGLTGTAASLSIGGNAATATSATSATTATTATNIAGGTANQIPYQTGAGATSFVVAPTTASTALTWSGSAFTWATAGTAVTISDDTTTNATRYPLFANATSGTVSTEYVSSTKLQYNPSTGELTSPAQISSNGIVINSQTVSANYTIASGNNGMSAGTVSVNSGITVTISTGSVWTVV</sequence>
<reference evidence="1" key="1">
    <citation type="submission" date="2020-04" db="EMBL/GenBank/DDBJ databases">
        <authorList>
            <person name="Chiriac C."/>
            <person name="Salcher M."/>
            <person name="Ghai R."/>
            <person name="Kavagutti S V."/>
        </authorList>
    </citation>
    <scope>NUCLEOTIDE SEQUENCE</scope>
</reference>
<protein>
    <submittedName>
        <fullName evidence="1">Uncharacterized protein</fullName>
    </submittedName>
</protein>
<organism evidence="1">
    <name type="scientific">uncultured Caudovirales phage</name>
    <dbReference type="NCBI Taxonomy" id="2100421"/>
    <lineage>
        <taxon>Viruses</taxon>
        <taxon>Duplodnaviria</taxon>
        <taxon>Heunggongvirae</taxon>
        <taxon>Uroviricota</taxon>
        <taxon>Caudoviricetes</taxon>
        <taxon>Peduoviridae</taxon>
        <taxon>Maltschvirus</taxon>
        <taxon>Maltschvirus maltsch</taxon>
    </lineage>
</organism>
<gene>
    <name evidence="1" type="ORF">UFOVP267_54</name>
</gene>
<proteinExistence type="predicted"/>
<accession>A0A6J5LIB2</accession>
<evidence type="ECO:0000313" key="1">
    <source>
        <dbReference type="EMBL" id="CAB4134358.1"/>
    </source>
</evidence>
<name>A0A6J5LIB2_9CAUD</name>